<dbReference type="Proteomes" id="UP000719942">
    <property type="component" value="Unassembled WGS sequence"/>
</dbReference>
<dbReference type="Pfam" id="PF14285">
    <property type="entry name" value="DUF4367"/>
    <property type="match status" value="1"/>
</dbReference>
<evidence type="ECO:0000259" key="2">
    <source>
        <dbReference type="Pfam" id="PF14285"/>
    </source>
</evidence>
<feature type="transmembrane region" description="Helical" evidence="1">
    <location>
        <begin position="69"/>
        <end position="91"/>
    </location>
</feature>
<organism evidence="3 4">
    <name type="scientific">Caproiciproducens faecalis</name>
    <dbReference type="NCBI Taxonomy" id="2820301"/>
    <lineage>
        <taxon>Bacteria</taxon>
        <taxon>Bacillati</taxon>
        <taxon>Bacillota</taxon>
        <taxon>Clostridia</taxon>
        <taxon>Eubacteriales</taxon>
        <taxon>Acutalibacteraceae</taxon>
        <taxon>Caproiciproducens</taxon>
    </lineage>
</organism>
<keyword evidence="4" id="KW-1185">Reference proteome</keyword>
<evidence type="ECO:0000313" key="4">
    <source>
        <dbReference type="Proteomes" id="UP000719942"/>
    </source>
</evidence>
<keyword evidence="1" id="KW-0472">Membrane</keyword>
<proteinExistence type="predicted"/>
<gene>
    <name evidence="3" type="ORF">J5W02_08395</name>
</gene>
<accession>A0ABS7DNY4</accession>
<evidence type="ECO:0000256" key="1">
    <source>
        <dbReference type="SAM" id="Phobius"/>
    </source>
</evidence>
<feature type="domain" description="DUF4367" evidence="2">
    <location>
        <begin position="136"/>
        <end position="241"/>
    </location>
</feature>
<evidence type="ECO:0000313" key="3">
    <source>
        <dbReference type="EMBL" id="MBW7572834.1"/>
    </source>
</evidence>
<dbReference type="RefSeq" id="WP_219965209.1">
    <property type="nucleotide sequence ID" value="NZ_JAGFNZ010000002.1"/>
</dbReference>
<comment type="caution">
    <text evidence="3">The sequence shown here is derived from an EMBL/GenBank/DDBJ whole genome shotgun (WGS) entry which is preliminary data.</text>
</comment>
<reference evidence="3 4" key="1">
    <citation type="submission" date="2021-03" db="EMBL/GenBank/DDBJ databases">
        <title>Caproiciproducens sp. nov. isolated from feces of cow.</title>
        <authorList>
            <person name="Choi J.-Y."/>
        </authorList>
    </citation>
    <scope>NUCLEOTIDE SEQUENCE [LARGE SCALE GENOMIC DNA]</scope>
    <source>
        <strain evidence="3 4">AGMB10547</strain>
    </source>
</reference>
<keyword evidence="1" id="KW-0812">Transmembrane</keyword>
<dbReference type="InterPro" id="IPR025377">
    <property type="entry name" value="DUF4367"/>
</dbReference>
<protein>
    <submittedName>
        <fullName evidence="3">DUF4367 domain-containing protein</fullName>
    </submittedName>
</protein>
<name>A0ABS7DNY4_9FIRM</name>
<dbReference type="EMBL" id="JAGFNZ010000002">
    <property type="protein sequence ID" value="MBW7572834.1"/>
    <property type="molecule type" value="Genomic_DNA"/>
</dbReference>
<sequence length="245" mass="27526">MNESELNLRLFDTLLKAAAAENFQRELDALPSEQELNREYAPSEQLEKGIRSLIKESDRRNRRKKLSQLAKRAAVIVAIIIPISIGSLLSVEASRNAIFNSVLEWKAEHVDIHFQETTSGASGEESPAVEQPEVWEPQYLPEGFFVAEEKDVGPVHKITYENGKGASVTFTQTPLDKAGKMSIDSEHTTYHEITIKGEKAVLFEAKRAEDRSYVLWQSKKTSLVLSSVISKDELIQIAESVEQQK</sequence>
<keyword evidence="1" id="KW-1133">Transmembrane helix</keyword>